<dbReference type="AlphaFoldDB" id="A0A6J5CXY0"/>
<dbReference type="SUPFAM" id="SSF54593">
    <property type="entry name" value="Glyoxalase/Bleomycin resistance protein/Dihydroxybiphenyl dioxygenase"/>
    <property type="match status" value="1"/>
</dbReference>
<dbReference type="PROSITE" id="PS51819">
    <property type="entry name" value="VOC"/>
    <property type="match status" value="1"/>
</dbReference>
<dbReference type="Proteomes" id="UP000494329">
    <property type="component" value="Unassembled WGS sequence"/>
</dbReference>
<sequence>MLALEVVSLPVADVDRALAFYTQKVGFKLDVDYHPGADFRVVQLTPPGSACSVQLSAADSPQRLRNLYLVTTDLAAECAALAARGVAVGAYRHKDPIDPWMGGWSAGLDPQRRDYASFADFEDLDGNIWTLQERGYRAP</sequence>
<dbReference type="Gene3D" id="3.10.180.10">
    <property type="entry name" value="2,3-Dihydroxybiphenyl 1,2-Dioxygenase, domain 1"/>
    <property type="match status" value="1"/>
</dbReference>
<dbReference type="InterPro" id="IPR004360">
    <property type="entry name" value="Glyas_Fos-R_dOase_dom"/>
</dbReference>
<dbReference type="PANTHER" id="PTHR36437">
    <property type="entry name" value="GLYOXALASE/BLEOMYCIN RESISTANCE PROTEIN/DIOXYGENASE"/>
    <property type="match status" value="1"/>
</dbReference>
<accession>A0A6J5CXY0</accession>
<protein>
    <recommendedName>
        <fullName evidence="1">VOC domain-containing protein</fullName>
    </recommendedName>
</protein>
<gene>
    <name evidence="2" type="ORF">LMG29739_00032</name>
</gene>
<evidence type="ECO:0000313" key="3">
    <source>
        <dbReference type="Proteomes" id="UP000494329"/>
    </source>
</evidence>
<dbReference type="Pfam" id="PF00903">
    <property type="entry name" value="Glyoxalase"/>
    <property type="match status" value="1"/>
</dbReference>
<dbReference type="InterPro" id="IPR029068">
    <property type="entry name" value="Glyas_Bleomycin-R_OHBP_Dase"/>
</dbReference>
<dbReference type="PANTHER" id="PTHR36437:SF2">
    <property type="entry name" value="GLYOXALASE_BLEOMYCIN RESISTANCE PROTEIN_DIOXYGENASE"/>
    <property type="match status" value="1"/>
</dbReference>
<feature type="domain" description="VOC" evidence="1">
    <location>
        <begin position="3"/>
        <end position="134"/>
    </location>
</feature>
<evidence type="ECO:0000313" key="2">
    <source>
        <dbReference type="EMBL" id="CAB3745814.1"/>
    </source>
</evidence>
<dbReference type="InterPro" id="IPR037523">
    <property type="entry name" value="VOC_core"/>
</dbReference>
<reference evidence="2 3" key="1">
    <citation type="submission" date="2020-04" db="EMBL/GenBank/DDBJ databases">
        <authorList>
            <person name="De Canck E."/>
        </authorList>
    </citation>
    <scope>NUCLEOTIDE SEQUENCE [LARGE SCALE GENOMIC DNA]</scope>
    <source>
        <strain evidence="2 3">LMG 29739</strain>
    </source>
</reference>
<name>A0A6J5CXY0_9BURK</name>
<organism evidence="2 3">
    <name type="scientific">Paraburkholderia solisilvae</name>
    <dbReference type="NCBI Taxonomy" id="624376"/>
    <lineage>
        <taxon>Bacteria</taxon>
        <taxon>Pseudomonadati</taxon>
        <taxon>Pseudomonadota</taxon>
        <taxon>Betaproteobacteria</taxon>
        <taxon>Burkholderiales</taxon>
        <taxon>Burkholderiaceae</taxon>
        <taxon>Paraburkholderia</taxon>
    </lineage>
</organism>
<proteinExistence type="predicted"/>
<keyword evidence="3" id="KW-1185">Reference proteome</keyword>
<dbReference type="RefSeq" id="WP_175108718.1">
    <property type="nucleotide sequence ID" value="NZ_CADIKF010000001.1"/>
</dbReference>
<evidence type="ECO:0000259" key="1">
    <source>
        <dbReference type="PROSITE" id="PS51819"/>
    </source>
</evidence>
<dbReference type="EMBL" id="CADIKF010000001">
    <property type="protein sequence ID" value="CAB3745814.1"/>
    <property type="molecule type" value="Genomic_DNA"/>
</dbReference>